<keyword evidence="2" id="KW-1185">Reference proteome</keyword>
<gene>
    <name evidence="1" type="ORF">RSOLAG22IIIB_09716</name>
</gene>
<protein>
    <submittedName>
        <fullName evidence="1">Uncharacterized protein</fullName>
    </submittedName>
</protein>
<organism evidence="1 2">
    <name type="scientific">Rhizoctonia solani</name>
    <dbReference type="NCBI Taxonomy" id="456999"/>
    <lineage>
        <taxon>Eukaryota</taxon>
        <taxon>Fungi</taxon>
        <taxon>Dikarya</taxon>
        <taxon>Basidiomycota</taxon>
        <taxon>Agaricomycotina</taxon>
        <taxon>Agaricomycetes</taxon>
        <taxon>Cantharellales</taxon>
        <taxon>Ceratobasidiaceae</taxon>
        <taxon>Rhizoctonia</taxon>
    </lineage>
</organism>
<name>A0A0K6FZB8_9AGAM</name>
<evidence type="ECO:0000313" key="1">
    <source>
        <dbReference type="EMBL" id="CUA71620.1"/>
    </source>
</evidence>
<dbReference type="Proteomes" id="UP000044841">
    <property type="component" value="Unassembled WGS sequence"/>
</dbReference>
<dbReference type="AlphaFoldDB" id="A0A0K6FZB8"/>
<evidence type="ECO:0000313" key="2">
    <source>
        <dbReference type="Proteomes" id="UP000044841"/>
    </source>
</evidence>
<dbReference type="EMBL" id="CYGV01001252">
    <property type="protein sequence ID" value="CUA71620.1"/>
    <property type="molecule type" value="Genomic_DNA"/>
</dbReference>
<sequence>MHLLAHLFDDIEAKGVTANYTTKPGEQMHSQLRGAFQASTKKRDTADAEVLRKAHAMAVYDYMQSEIDAFLQEDSQDAGLEEEHIESEAPIVRIQLSSKSNLLTFGLIEEIHSGNAAFHQFGSRVQKFISEVNSEFAVATPTRVYEYGLVKVQYESYEDWSGGIAS</sequence>
<accession>A0A0K6FZB8</accession>
<reference evidence="1 2" key="1">
    <citation type="submission" date="2015-07" db="EMBL/GenBank/DDBJ databases">
        <authorList>
            <person name="Noorani M."/>
        </authorList>
    </citation>
    <scope>NUCLEOTIDE SEQUENCE [LARGE SCALE GENOMIC DNA]</scope>
    <source>
        <strain evidence="1">BBA 69670</strain>
    </source>
</reference>
<proteinExistence type="predicted"/>